<dbReference type="OMA" id="QGKFGWI"/>
<dbReference type="PROSITE" id="PS51155">
    <property type="entry name" value="CHIT_BIND_RR_2"/>
    <property type="match status" value="1"/>
</dbReference>
<dbReference type="Proteomes" id="UP000008792">
    <property type="component" value="Unassembled WGS sequence"/>
</dbReference>
<protein>
    <recommendedName>
        <fullName evidence="5">Larval cuticle protein 1</fullName>
    </recommendedName>
</protein>
<dbReference type="InterPro" id="IPR000618">
    <property type="entry name" value="Insect_cuticle"/>
</dbReference>
<dbReference type="GO" id="GO:0008010">
    <property type="term" value="F:structural constituent of chitin-based larval cuticle"/>
    <property type="evidence" value="ECO:0007669"/>
    <property type="project" value="TreeGrafter"/>
</dbReference>
<evidence type="ECO:0008006" key="5">
    <source>
        <dbReference type="Google" id="ProtNLM"/>
    </source>
</evidence>
<organism evidence="3 4">
    <name type="scientific">Drosophila virilis</name>
    <name type="common">Fruit fly</name>
    <dbReference type="NCBI Taxonomy" id="7244"/>
    <lineage>
        <taxon>Eukaryota</taxon>
        <taxon>Metazoa</taxon>
        <taxon>Ecdysozoa</taxon>
        <taxon>Arthropoda</taxon>
        <taxon>Hexapoda</taxon>
        <taxon>Insecta</taxon>
        <taxon>Pterygota</taxon>
        <taxon>Neoptera</taxon>
        <taxon>Endopterygota</taxon>
        <taxon>Diptera</taxon>
        <taxon>Brachycera</taxon>
        <taxon>Muscomorpha</taxon>
        <taxon>Ephydroidea</taxon>
        <taxon>Drosophilidae</taxon>
        <taxon>Drosophila</taxon>
    </lineage>
</organism>
<dbReference type="PhylomeDB" id="B4LLA7"/>
<evidence type="ECO:0000256" key="1">
    <source>
        <dbReference type="ARBA" id="ARBA00022460"/>
    </source>
</evidence>
<gene>
    <name evidence="3" type="primary">Dvir\GJ21708</name>
    <name evidence="3" type="ORF">Dvir_GJ21708</name>
</gene>
<dbReference type="STRING" id="7244.B4LLA7"/>
<dbReference type="AlphaFoldDB" id="B4LLA7"/>
<dbReference type="GO" id="GO:0062129">
    <property type="term" value="C:chitin-based extracellular matrix"/>
    <property type="evidence" value="ECO:0007669"/>
    <property type="project" value="TreeGrafter"/>
</dbReference>
<keyword evidence="4" id="KW-1185">Reference proteome</keyword>
<evidence type="ECO:0000313" key="3">
    <source>
        <dbReference type="EMBL" id="EDW60844.1"/>
    </source>
</evidence>
<dbReference type="OrthoDB" id="6343684at2759"/>
<evidence type="ECO:0000313" key="4">
    <source>
        <dbReference type="Proteomes" id="UP000008792"/>
    </source>
</evidence>
<accession>B4LLA7</accession>
<name>B4LLA7_DROVI</name>
<keyword evidence="1 2" id="KW-0193">Cuticle</keyword>
<sequence length="131" mass="14011">MAVALSPGLLHGIRPVAHPVRSSPVGHGEDVHAEVLSRKDDVRADGFDASLETSNHISRAESGDEHGNIHGSFAWVSPEGEQIQISYVADENGYQPQGAALPTPPPIPVEIERALAWIAAHPPAPEKYSHH</sequence>
<dbReference type="FunCoup" id="B4LLA7">
    <property type="interactions" value="25"/>
</dbReference>
<dbReference type="EMBL" id="CH940648">
    <property type="protein sequence ID" value="EDW60844.1"/>
    <property type="molecule type" value="Genomic_DNA"/>
</dbReference>
<dbReference type="Pfam" id="PF00379">
    <property type="entry name" value="Chitin_bind_4"/>
    <property type="match status" value="1"/>
</dbReference>
<dbReference type="InterPro" id="IPR031311">
    <property type="entry name" value="CHIT_BIND_RR_consensus"/>
</dbReference>
<dbReference type="PANTHER" id="PTHR10380">
    <property type="entry name" value="CUTICLE PROTEIN"/>
    <property type="match status" value="1"/>
</dbReference>
<proteinExistence type="predicted"/>
<dbReference type="InterPro" id="IPR050468">
    <property type="entry name" value="Cuticle_Struct_Prot"/>
</dbReference>
<dbReference type="PANTHER" id="PTHR10380:SF237">
    <property type="entry name" value="CUTICULAR PROTEIN 65AU, ISOFORM A-RELATED"/>
    <property type="match status" value="1"/>
</dbReference>
<dbReference type="PROSITE" id="PS00233">
    <property type="entry name" value="CHIT_BIND_RR_1"/>
    <property type="match status" value="1"/>
</dbReference>
<evidence type="ECO:0000256" key="2">
    <source>
        <dbReference type="PROSITE-ProRule" id="PRU00497"/>
    </source>
</evidence>
<dbReference type="HOGENOM" id="CLU_065450_3_1_1"/>
<reference evidence="3 4" key="1">
    <citation type="journal article" date="2007" name="Nature">
        <title>Evolution of genes and genomes on the Drosophila phylogeny.</title>
        <authorList>
            <consortium name="Drosophila 12 Genomes Consortium"/>
            <person name="Clark A.G."/>
            <person name="Eisen M.B."/>
            <person name="Smith D.R."/>
            <person name="Bergman C.M."/>
            <person name="Oliver B."/>
            <person name="Markow T.A."/>
            <person name="Kaufman T.C."/>
            <person name="Kellis M."/>
            <person name="Gelbart W."/>
            <person name="Iyer V.N."/>
            <person name="Pollard D.A."/>
            <person name="Sackton T.B."/>
            <person name="Larracuente A.M."/>
            <person name="Singh N.D."/>
            <person name="Abad J.P."/>
            <person name="Abt D.N."/>
            <person name="Adryan B."/>
            <person name="Aguade M."/>
            <person name="Akashi H."/>
            <person name="Anderson W.W."/>
            <person name="Aquadro C.F."/>
            <person name="Ardell D.H."/>
            <person name="Arguello R."/>
            <person name="Artieri C.G."/>
            <person name="Barbash D.A."/>
            <person name="Barker D."/>
            <person name="Barsanti P."/>
            <person name="Batterham P."/>
            <person name="Batzoglou S."/>
            <person name="Begun D."/>
            <person name="Bhutkar A."/>
            <person name="Blanco E."/>
            <person name="Bosak S.A."/>
            <person name="Bradley R.K."/>
            <person name="Brand A.D."/>
            <person name="Brent M.R."/>
            <person name="Brooks A.N."/>
            <person name="Brown R.H."/>
            <person name="Butlin R.K."/>
            <person name="Caggese C."/>
            <person name="Calvi B.R."/>
            <person name="Bernardo de Carvalho A."/>
            <person name="Caspi A."/>
            <person name="Castrezana S."/>
            <person name="Celniker S.E."/>
            <person name="Chang J.L."/>
            <person name="Chapple C."/>
            <person name="Chatterji S."/>
            <person name="Chinwalla A."/>
            <person name="Civetta A."/>
            <person name="Clifton S.W."/>
            <person name="Comeron J.M."/>
            <person name="Costello J.C."/>
            <person name="Coyne J.A."/>
            <person name="Daub J."/>
            <person name="David R.G."/>
            <person name="Delcher A.L."/>
            <person name="Delehaunty K."/>
            <person name="Do C.B."/>
            <person name="Ebling H."/>
            <person name="Edwards K."/>
            <person name="Eickbush T."/>
            <person name="Evans J.D."/>
            <person name="Filipski A."/>
            <person name="Findeiss S."/>
            <person name="Freyhult E."/>
            <person name="Fulton L."/>
            <person name="Fulton R."/>
            <person name="Garcia A.C."/>
            <person name="Gardiner A."/>
            <person name="Garfield D.A."/>
            <person name="Garvin B.E."/>
            <person name="Gibson G."/>
            <person name="Gilbert D."/>
            <person name="Gnerre S."/>
            <person name="Godfrey J."/>
            <person name="Good R."/>
            <person name="Gotea V."/>
            <person name="Gravely B."/>
            <person name="Greenberg A.J."/>
            <person name="Griffiths-Jones S."/>
            <person name="Gross S."/>
            <person name="Guigo R."/>
            <person name="Gustafson E.A."/>
            <person name="Haerty W."/>
            <person name="Hahn M.W."/>
            <person name="Halligan D.L."/>
            <person name="Halpern A.L."/>
            <person name="Halter G.M."/>
            <person name="Han M.V."/>
            <person name="Heger A."/>
            <person name="Hillier L."/>
            <person name="Hinrichs A.S."/>
            <person name="Holmes I."/>
            <person name="Hoskins R.A."/>
            <person name="Hubisz M.J."/>
            <person name="Hultmark D."/>
            <person name="Huntley M.A."/>
            <person name="Jaffe D.B."/>
            <person name="Jagadeeshan S."/>
            <person name="Jeck W.R."/>
            <person name="Johnson J."/>
            <person name="Jones C.D."/>
            <person name="Jordan W.C."/>
            <person name="Karpen G.H."/>
            <person name="Kataoka E."/>
            <person name="Keightley P.D."/>
            <person name="Kheradpour P."/>
            <person name="Kirkness E.F."/>
            <person name="Koerich L.B."/>
            <person name="Kristiansen K."/>
            <person name="Kudrna D."/>
            <person name="Kulathinal R.J."/>
            <person name="Kumar S."/>
            <person name="Kwok R."/>
            <person name="Lander E."/>
            <person name="Langley C.H."/>
            <person name="Lapoint R."/>
            <person name="Lazzaro B.P."/>
            <person name="Lee S.J."/>
            <person name="Levesque L."/>
            <person name="Li R."/>
            <person name="Lin C.F."/>
            <person name="Lin M.F."/>
            <person name="Lindblad-Toh K."/>
            <person name="Llopart A."/>
            <person name="Long M."/>
            <person name="Low L."/>
            <person name="Lozovsky E."/>
            <person name="Lu J."/>
            <person name="Luo M."/>
            <person name="Machado C.A."/>
            <person name="Makalowski W."/>
            <person name="Marzo M."/>
            <person name="Matsuda M."/>
            <person name="Matzkin L."/>
            <person name="McAllister B."/>
            <person name="McBride C.S."/>
            <person name="McKernan B."/>
            <person name="McKernan K."/>
            <person name="Mendez-Lago M."/>
            <person name="Minx P."/>
            <person name="Mollenhauer M.U."/>
            <person name="Montooth K."/>
            <person name="Mount S.M."/>
            <person name="Mu X."/>
            <person name="Myers E."/>
            <person name="Negre B."/>
            <person name="Newfeld S."/>
            <person name="Nielsen R."/>
            <person name="Noor M.A."/>
            <person name="O'Grady P."/>
            <person name="Pachter L."/>
            <person name="Papaceit M."/>
            <person name="Parisi M.J."/>
            <person name="Parisi M."/>
            <person name="Parts L."/>
            <person name="Pedersen J.S."/>
            <person name="Pesole G."/>
            <person name="Phillippy A.M."/>
            <person name="Ponting C.P."/>
            <person name="Pop M."/>
            <person name="Porcelli D."/>
            <person name="Powell J.R."/>
            <person name="Prohaska S."/>
            <person name="Pruitt K."/>
            <person name="Puig M."/>
            <person name="Quesneville H."/>
            <person name="Ram K.R."/>
            <person name="Rand D."/>
            <person name="Rasmussen M.D."/>
            <person name="Reed L.K."/>
            <person name="Reenan R."/>
            <person name="Reily A."/>
            <person name="Remington K.A."/>
            <person name="Rieger T.T."/>
            <person name="Ritchie M.G."/>
            <person name="Robin C."/>
            <person name="Rogers Y.H."/>
            <person name="Rohde C."/>
            <person name="Rozas J."/>
            <person name="Rubenfield M.J."/>
            <person name="Ruiz A."/>
            <person name="Russo S."/>
            <person name="Salzberg S.L."/>
            <person name="Sanchez-Gracia A."/>
            <person name="Saranga D.J."/>
            <person name="Sato H."/>
            <person name="Schaeffer S.W."/>
            <person name="Schatz M.C."/>
            <person name="Schlenke T."/>
            <person name="Schwartz R."/>
            <person name="Segarra C."/>
            <person name="Singh R.S."/>
            <person name="Sirot L."/>
            <person name="Sirota M."/>
            <person name="Sisneros N.B."/>
            <person name="Smith C.D."/>
            <person name="Smith T.F."/>
            <person name="Spieth J."/>
            <person name="Stage D.E."/>
            <person name="Stark A."/>
            <person name="Stephan W."/>
            <person name="Strausberg R.L."/>
            <person name="Strempel S."/>
            <person name="Sturgill D."/>
            <person name="Sutton G."/>
            <person name="Sutton G.G."/>
            <person name="Tao W."/>
            <person name="Teichmann S."/>
            <person name="Tobari Y.N."/>
            <person name="Tomimura Y."/>
            <person name="Tsolas J.M."/>
            <person name="Valente V.L."/>
            <person name="Venter E."/>
            <person name="Venter J.C."/>
            <person name="Vicario S."/>
            <person name="Vieira F.G."/>
            <person name="Vilella A.J."/>
            <person name="Villasante A."/>
            <person name="Walenz B."/>
            <person name="Wang J."/>
            <person name="Wasserman M."/>
            <person name="Watts T."/>
            <person name="Wilson D."/>
            <person name="Wilson R.K."/>
            <person name="Wing R.A."/>
            <person name="Wolfner M.F."/>
            <person name="Wong A."/>
            <person name="Wong G.K."/>
            <person name="Wu C.I."/>
            <person name="Wu G."/>
            <person name="Yamamoto D."/>
            <person name="Yang H.P."/>
            <person name="Yang S.P."/>
            <person name="Yorke J.A."/>
            <person name="Yoshida K."/>
            <person name="Zdobnov E."/>
            <person name="Zhang P."/>
            <person name="Zhang Y."/>
            <person name="Zimin A.V."/>
            <person name="Baldwin J."/>
            <person name="Abdouelleil A."/>
            <person name="Abdulkadir J."/>
            <person name="Abebe A."/>
            <person name="Abera B."/>
            <person name="Abreu J."/>
            <person name="Acer S.C."/>
            <person name="Aftuck L."/>
            <person name="Alexander A."/>
            <person name="An P."/>
            <person name="Anderson E."/>
            <person name="Anderson S."/>
            <person name="Arachi H."/>
            <person name="Azer M."/>
            <person name="Bachantsang P."/>
            <person name="Barry A."/>
            <person name="Bayul T."/>
            <person name="Berlin A."/>
            <person name="Bessette D."/>
            <person name="Bloom T."/>
            <person name="Blye J."/>
            <person name="Boguslavskiy L."/>
            <person name="Bonnet C."/>
            <person name="Boukhgalter B."/>
            <person name="Bourzgui I."/>
            <person name="Brown A."/>
            <person name="Cahill P."/>
            <person name="Channer S."/>
            <person name="Cheshatsang Y."/>
            <person name="Chuda L."/>
            <person name="Citroen M."/>
            <person name="Collymore A."/>
            <person name="Cooke P."/>
            <person name="Costello M."/>
            <person name="D'Aco K."/>
            <person name="Daza R."/>
            <person name="De Haan G."/>
            <person name="DeGray S."/>
            <person name="DeMaso C."/>
            <person name="Dhargay N."/>
            <person name="Dooley K."/>
            <person name="Dooley E."/>
            <person name="Doricent M."/>
            <person name="Dorje P."/>
            <person name="Dorjee K."/>
            <person name="Dupes A."/>
            <person name="Elong R."/>
            <person name="Falk J."/>
            <person name="Farina A."/>
            <person name="Faro S."/>
            <person name="Ferguson D."/>
            <person name="Fisher S."/>
            <person name="Foley C.D."/>
            <person name="Franke A."/>
            <person name="Friedrich D."/>
            <person name="Gadbois L."/>
            <person name="Gearin G."/>
            <person name="Gearin C.R."/>
            <person name="Giannoukos G."/>
            <person name="Goode T."/>
            <person name="Graham J."/>
            <person name="Grandbois E."/>
            <person name="Grewal S."/>
            <person name="Gyaltsen K."/>
            <person name="Hafez N."/>
            <person name="Hagos B."/>
            <person name="Hall J."/>
            <person name="Henson C."/>
            <person name="Hollinger A."/>
            <person name="Honan T."/>
            <person name="Huard M.D."/>
            <person name="Hughes L."/>
            <person name="Hurhula B."/>
            <person name="Husby M.E."/>
            <person name="Kamat A."/>
            <person name="Kanga B."/>
            <person name="Kashin S."/>
            <person name="Khazanovich D."/>
            <person name="Kisner P."/>
            <person name="Lance K."/>
            <person name="Lara M."/>
            <person name="Lee W."/>
            <person name="Lennon N."/>
            <person name="Letendre F."/>
            <person name="LeVine R."/>
            <person name="Lipovsky A."/>
            <person name="Liu X."/>
            <person name="Liu J."/>
            <person name="Liu S."/>
            <person name="Lokyitsang T."/>
            <person name="Lokyitsang Y."/>
            <person name="Lubonja R."/>
            <person name="Lui A."/>
            <person name="MacDonald P."/>
            <person name="Magnisalis V."/>
            <person name="Maru K."/>
            <person name="Matthews C."/>
            <person name="McCusker W."/>
            <person name="McDonough S."/>
            <person name="Mehta T."/>
            <person name="Meldrim J."/>
            <person name="Meneus L."/>
            <person name="Mihai O."/>
            <person name="Mihalev A."/>
            <person name="Mihova T."/>
            <person name="Mittelman R."/>
            <person name="Mlenga V."/>
            <person name="Montmayeur A."/>
            <person name="Mulrain L."/>
            <person name="Navidi A."/>
            <person name="Naylor J."/>
            <person name="Negash T."/>
            <person name="Nguyen T."/>
            <person name="Nguyen N."/>
            <person name="Nicol R."/>
            <person name="Norbu C."/>
            <person name="Norbu N."/>
            <person name="Novod N."/>
            <person name="O'Neill B."/>
            <person name="Osman S."/>
            <person name="Markiewicz E."/>
            <person name="Oyono O.L."/>
            <person name="Patti C."/>
            <person name="Phunkhang P."/>
            <person name="Pierre F."/>
            <person name="Priest M."/>
            <person name="Raghuraman S."/>
            <person name="Rege F."/>
            <person name="Reyes R."/>
            <person name="Rise C."/>
            <person name="Rogov P."/>
            <person name="Ross K."/>
            <person name="Ryan E."/>
            <person name="Settipalli S."/>
            <person name="Shea T."/>
            <person name="Sherpa N."/>
            <person name="Shi L."/>
            <person name="Shih D."/>
            <person name="Sparrow T."/>
            <person name="Spaulding J."/>
            <person name="Stalker J."/>
            <person name="Stange-Thomann N."/>
            <person name="Stavropoulos S."/>
            <person name="Stone C."/>
            <person name="Strader C."/>
            <person name="Tesfaye S."/>
            <person name="Thomson T."/>
            <person name="Thoulutsang Y."/>
            <person name="Thoulutsang D."/>
            <person name="Topham K."/>
            <person name="Topping I."/>
            <person name="Tsamla T."/>
            <person name="Vassiliev H."/>
            <person name="Vo A."/>
            <person name="Wangchuk T."/>
            <person name="Wangdi T."/>
            <person name="Weiand M."/>
            <person name="Wilkinson J."/>
            <person name="Wilson A."/>
            <person name="Yadav S."/>
            <person name="Young G."/>
            <person name="Yu Q."/>
            <person name="Zembek L."/>
            <person name="Zhong D."/>
            <person name="Zimmer A."/>
            <person name="Zwirko Z."/>
            <person name="Jaffe D.B."/>
            <person name="Alvarez P."/>
            <person name="Brockman W."/>
            <person name="Butler J."/>
            <person name="Chin C."/>
            <person name="Gnerre S."/>
            <person name="Grabherr M."/>
            <person name="Kleber M."/>
            <person name="Mauceli E."/>
            <person name="MacCallum I."/>
        </authorList>
    </citation>
    <scope>NUCLEOTIDE SEQUENCE [LARGE SCALE GENOMIC DNA]</scope>
    <source>
        <strain evidence="4">Tucson 15010-1051.87</strain>
    </source>
</reference>
<dbReference type="InParanoid" id="B4LLA7"/>
<dbReference type="eggNOG" id="ENOG502TD3C">
    <property type="taxonomic scope" value="Eukaryota"/>
</dbReference>